<comment type="caution">
    <text evidence="2">The sequence shown here is derived from an EMBL/GenBank/DDBJ whole genome shotgun (WGS) entry which is preliminary data.</text>
</comment>
<protein>
    <submittedName>
        <fullName evidence="2">Uncharacterized protein</fullName>
    </submittedName>
</protein>
<feature type="region of interest" description="Disordered" evidence="1">
    <location>
        <begin position="41"/>
        <end position="124"/>
    </location>
</feature>
<dbReference type="Proteomes" id="UP000295509">
    <property type="component" value="Unassembled WGS sequence"/>
</dbReference>
<feature type="compositionally biased region" description="Low complexity" evidence="1">
    <location>
        <begin position="41"/>
        <end position="53"/>
    </location>
</feature>
<organism evidence="2 3">
    <name type="scientific">Paraburkholderia rhizosphaerae</name>
    <dbReference type="NCBI Taxonomy" id="480658"/>
    <lineage>
        <taxon>Bacteria</taxon>
        <taxon>Pseudomonadati</taxon>
        <taxon>Pseudomonadota</taxon>
        <taxon>Betaproteobacteria</taxon>
        <taxon>Burkholderiales</taxon>
        <taxon>Burkholderiaceae</taxon>
        <taxon>Paraburkholderia</taxon>
    </lineage>
</organism>
<evidence type="ECO:0000313" key="2">
    <source>
        <dbReference type="EMBL" id="TDY52791.1"/>
    </source>
</evidence>
<proteinExistence type="predicted"/>
<dbReference type="EMBL" id="SORE01000004">
    <property type="protein sequence ID" value="TDY52791.1"/>
    <property type="molecule type" value="Genomic_DNA"/>
</dbReference>
<evidence type="ECO:0000256" key="1">
    <source>
        <dbReference type="SAM" id="MobiDB-lite"/>
    </source>
</evidence>
<keyword evidence="3" id="KW-1185">Reference proteome</keyword>
<dbReference type="AlphaFoldDB" id="A0A4R8LXH6"/>
<accession>A0A4R8LXH6</accession>
<name>A0A4R8LXH6_9BURK</name>
<reference evidence="2 3" key="1">
    <citation type="submission" date="2019-03" db="EMBL/GenBank/DDBJ databases">
        <title>Genomic Encyclopedia of Type Strains, Phase III (KMG-III): the genomes of soil and plant-associated and newly described type strains.</title>
        <authorList>
            <person name="Whitman W."/>
        </authorList>
    </citation>
    <scope>NUCLEOTIDE SEQUENCE [LARGE SCALE GENOMIC DNA]</scope>
    <source>
        <strain evidence="2 3">LMG 29544</strain>
    </source>
</reference>
<evidence type="ECO:0000313" key="3">
    <source>
        <dbReference type="Proteomes" id="UP000295509"/>
    </source>
</evidence>
<sequence>MCIKAIASLMQGNIGGAVSAEANAWGLGGASATAGAFATGGASSSSHGCTSRSGHSRALEYGSESRHSRAGGSFEKTTTQTRVGADGSFEQKTTHTRASEAKAGYGGHGECGRQGHHGSGYDRSYQHTSVRSYDHGHESAAWRSGGSGYSHSGAMAAGGSFAAASVSIQPTGLLSLFGGLLGGAGQPAA</sequence>
<gene>
    <name evidence="2" type="ORF">BX592_10473</name>
</gene>